<dbReference type="PRINTS" id="PR00868">
    <property type="entry name" value="DNAPOLI"/>
</dbReference>
<dbReference type="SUPFAM" id="SSF56672">
    <property type="entry name" value="DNA/RNA polymerases"/>
    <property type="match status" value="1"/>
</dbReference>
<dbReference type="InterPro" id="IPR036895">
    <property type="entry name" value="Uracil-DNA_glycosylase-like_sf"/>
</dbReference>
<keyword evidence="4" id="KW-0378">Hydrolase</keyword>
<name>A0A6J5NV25_9CAUD</name>
<accession>A0A6J5NV25</accession>
<proteinExistence type="predicted"/>
<dbReference type="SUPFAM" id="SSF53098">
    <property type="entry name" value="Ribonuclease H-like"/>
    <property type="match status" value="1"/>
</dbReference>
<dbReference type="PANTHER" id="PTHR10133:SF27">
    <property type="entry name" value="DNA POLYMERASE NU"/>
    <property type="match status" value="1"/>
</dbReference>
<dbReference type="Gene3D" id="3.30.420.10">
    <property type="entry name" value="Ribonuclease H-like superfamily/Ribonuclease H"/>
    <property type="match status" value="1"/>
</dbReference>
<organism evidence="4">
    <name type="scientific">uncultured Caudovirales phage</name>
    <dbReference type="NCBI Taxonomy" id="2100421"/>
    <lineage>
        <taxon>Viruses</taxon>
        <taxon>Duplodnaviria</taxon>
        <taxon>Heunggongvirae</taxon>
        <taxon>Uroviricota</taxon>
        <taxon>Caudoviricetes</taxon>
        <taxon>Peduoviridae</taxon>
        <taxon>Maltschvirus</taxon>
        <taxon>Maltschvirus maltsch</taxon>
    </lineage>
</organism>
<dbReference type="SUPFAM" id="SSF52141">
    <property type="entry name" value="Uracil-DNA glycosylase-like"/>
    <property type="match status" value="1"/>
</dbReference>
<evidence type="ECO:0000313" key="4">
    <source>
        <dbReference type="EMBL" id="CAB4162642.1"/>
    </source>
</evidence>
<dbReference type="GO" id="GO:0039693">
    <property type="term" value="P:viral DNA genome replication"/>
    <property type="evidence" value="ECO:0007669"/>
    <property type="project" value="UniProtKB-KW"/>
</dbReference>
<keyword evidence="1" id="KW-0235">DNA replication</keyword>
<dbReference type="Pfam" id="PF01612">
    <property type="entry name" value="DNA_pol_A_exo1"/>
    <property type="match status" value="1"/>
</dbReference>
<dbReference type="InterPro" id="IPR043502">
    <property type="entry name" value="DNA/RNA_pol_sf"/>
</dbReference>
<feature type="domain" description="DNA-directed DNA polymerase family A palm" evidence="3">
    <location>
        <begin position="663"/>
        <end position="880"/>
    </location>
</feature>
<reference evidence="4" key="1">
    <citation type="submission" date="2020-04" db="EMBL/GenBank/DDBJ databases">
        <authorList>
            <person name="Chiriac C."/>
            <person name="Salcher M."/>
            <person name="Ghai R."/>
            <person name="Kavagutti S V."/>
        </authorList>
    </citation>
    <scope>NUCLEOTIDE SEQUENCE</scope>
</reference>
<dbReference type="Gene3D" id="3.30.70.370">
    <property type="match status" value="1"/>
</dbReference>
<dbReference type="PANTHER" id="PTHR10133">
    <property type="entry name" value="DNA POLYMERASE I"/>
    <property type="match status" value="1"/>
</dbReference>
<keyword evidence="2" id="KW-1194">Viral DNA replication</keyword>
<dbReference type="GO" id="GO:0006261">
    <property type="term" value="P:DNA-templated DNA replication"/>
    <property type="evidence" value="ECO:0007669"/>
    <property type="project" value="InterPro"/>
</dbReference>
<keyword evidence="4" id="KW-0269">Exonuclease</keyword>
<dbReference type="GO" id="GO:0008408">
    <property type="term" value="F:3'-5' exonuclease activity"/>
    <property type="evidence" value="ECO:0007669"/>
    <property type="project" value="InterPro"/>
</dbReference>
<dbReference type="Gene3D" id="3.40.470.10">
    <property type="entry name" value="Uracil-DNA glycosylase-like domain"/>
    <property type="match status" value="1"/>
</dbReference>
<dbReference type="InterPro" id="IPR002298">
    <property type="entry name" value="DNA_polymerase_A"/>
</dbReference>
<dbReference type="GO" id="GO:0003677">
    <property type="term" value="F:DNA binding"/>
    <property type="evidence" value="ECO:0007669"/>
    <property type="project" value="InterPro"/>
</dbReference>
<dbReference type="SMART" id="SM00482">
    <property type="entry name" value="POLAc"/>
    <property type="match status" value="1"/>
</dbReference>
<evidence type="ECO:0000259" key="3">
    <source>
        <dbReference type="SMART" id="SM00482"/>
    </source>
</evidence>
<protein>
    <submittedName>
        <fullName evidence="4">3'-5' exonuclease domain containing protein</fullName>
    </submittedName>
</protein>
<evidence type="ECO:0000256" key="2">
    <source>
        <dbReference type="ARBA" id="ARBA00023109"/>
    </source>
</evidence>
<dbReference type="GO" id="GO:0006302">
    <property type="term" value="P:double-strand break repair"/>
    <property type="evidence" value="ECO:0007669"/>
    <property type="project" value="TreeGrafter"/>
</dbReference>
<dbReference type="InterPro" id="IPR001098">
    <property type="entry name" value="DNA-dir_DNA_pol_A_palm_dom"/>
</dbReference>
<dbReference type="InterPro" id="IPR002562">
    <property type="entry name" value="3'-5'_exonuclease_dom"/>
</dbReference>
<evidence type="ECO:0000256" key="1">
    <source>
        <dbReference type="ARBA" id="ARBA00022705"/>
    </source>
</evidence>
<dbReference type="InterPro" id="IPR036397">
    <property type="entry name" value="RNaseH_sf"/>
</dbReference>
<dbReference type="InterPro" id="IPR012337">
    <property type="entry name" value="RNaseH-like_sf"/>
</dbReference>
<dbReference type="GO" id="GO:0003887">
    <property type="term" value="F:DNA-directed DNA polymerase activity"/>
    <property type="evidence" value="ECO:0007669"/>
    <property type="project" value="InterPro"/>
</dbReference>
<sequence length="939" mass="105655">MNLTNLTLGSLNIQLGSNDPKLLVICDAPSQLGHESGDCMTPKQRARLISMLGAAADEGVAFLSPCLPIPEAISENERLAAEHIEKSAPEFIEAVKYFLPSIKCIVTLGKNALRQAAGKAIKITTARGSFHKFERTGDVPVMPVQSMANLFIRPQIAPIVESDLRQVTTLAENAWEYVEGGTAEKLDYKWSLDLSEWLANPPPKLVVDTETLGYIWFNRKAILTVQLCRKEGEAVIVPFNLDYWNNDALRGETTRHLPKLTPASLAKLQKQVKQLLGNPAVAVCGHNFKFDAHHFRQYGIEIADWRHDTLQLAFTVDENMRQKNLDEATRRWVPALAGYADAFNADPTHVGKSRMDLVPHDKMIQYGCGDVDACMRLSKILLTEAKKDMRNYTVYEKVKMPAIRHVFFNHAERYGLPVDKVELKSLGESLASRCEVLERELLREAAEKWPAVLRRHEAKGLKFSRPDFVRDLLFAPDGMFLESIVATKKTRKLALDEQLESTSKKDHLPYFSHIPWVAKYMDYATLATLIKSFMGRESSEQWLVVPQLKNGGYGKRIVSAFEESGKAIPQGPRRVRTIGTADAPAVLEPDPDTIFIHKGVTYGTSRGRVLELNEEAAKGFWWYLENIDPNALHPSFGLDVAVTGRSNCREPNLQNIPKRGEEAMAFRKIFKAPPGWTFIECDLSQAELRVAACMARETNMIRIYADGGDIHAMTGQRVAGLNDTQWKAAGDKKRKDFRQLAKAVNFGFLYGMWWRKFVSYAKTSYGVTVTDREAERAREVFFNLFPGLTRYHDSMRKFVTEHKYVRALHGALRRLPDMDSVEEGTRKEAERQAINSPVQGFSSDLGLIGATLFADGCDVDLMRVLGFIHDATVLLVRTEHAREAAGYIKWCMQNQPLEEMFDLTLPVPIVADVSMGTSLAEMEEQKDIEPVRPPWVLVG</sequence>
<keyword evidence="4" id="KW-0540">Nuclease</keyword>
<dbReference type="Pfam" id="PF00476">
    <property type="entry name" value="DNA_pol_A"/>
    <property type="match status" value="1"/>
</dbReference>
<dbReference type="Gene3D" id="1.10.150.20">
    <property type="entry name" value="5' to 3' exonuclease, C-terminal subdomain"/>
    <property type="match status" value="1"/>
</dbReference>
<gene>
    <name evidence="4" type="ORF">UFOVP783_83</name>
</gene>
<dbReference type="EMBL" id="LR796738">
    <property type="protein sequence ID" value="CAB4162642.1"/>
    <property type="molecule type" value="Genomic_DNA"/>
</dbReference>